<feature type="transmembrane region" description="Helical" evidence="10">
    <location>
        <begin position="36"/>
        <end position="53"/>
    </location>
</feature>
<dbReference type="Proteomes" id="UP000685013">
    <property type="component" value="Chromosome 9"/>
</dbReference>
<keyword evidence="5 10" id="KW-0812">Transmembrane</keyword>
<dbReference type="PANTHER" id="PTHR31595:SF57">
    <property type="entry name" value="OS04G0481900 PROTEIN"/>
    <property type="match status" value="1"/>
</dbReference>
<comment type="pathway">
    <text evidence="2">Secondary metabolite biosynthesis.</text>
</comment>
<evidence type="ECO:0000256" key="1">
    <source>
        <dbReference type="ARBA" id="ARBA00004141"/>
    </source>
</evidence>
<feature type="domain" description="Wax synthase" evidence="11">
    <location>
        <begin position="376"/>
        <end position="453"/>
    </location>
</feature>
<keyword evidence="7" id="KW-0443">Lipid metabolism</keyword>
<dbReference type="Pfam" id="PF13813">
    <property type="entry name" value="MBOAT_2"/>
    <property type="match status" value="2"/>
</dbReference>
<evidence type="ECO:0000256" key="3">
    <source>
        <dbReference type="ARBA" id="ARBA00007282"/>
    </source>
</evidence>
<keyword evidence="4" id="KW-0808">Transferase</keyword>
<feature type="transmembrane region" description="Helical" evidence="10">
    <location>
        <begin position="65"/>
        <end position="86"/>
    </location>
</feature>
<keyword evidence="8 10" id="KW-0472">Membrane</keyword>
<dbReference type="GO" id="GO:0008374">
    <property type="term" value="F:O-acyltransferase activity"/>
    <property type="evidence" value="ECO:0007669"/>
    <property type="project" value="InterPro"/>
</dbReference>
<sequence>MSSELISFVKVILISMASLLYCYFIAQKLSKGKFRLLSFVPVFSIFVVLPLYISSTFLSSNIAFFITWLTTFKLVLFSFNLGPLAFDSKVSFTLFASIAFLPTRIKHNKIAKYVQNHDDLGNDPHPKLPLSLPAKVVVFAMLVMGKRHLEIMDPIAKLYVNCATLYFYLDITMSLSNVFVRSRFGVEVRQSFDEPYLATSLQNFWGRRWNRSVSETLHTAVYQPVRYEIGVPRWMAVVIVFVVSGLMHELLLYYIIRAIPTWEVTWFFVVHGLCVAVEIELKRALGKRIKHSKTAKYAQNQEEVDKEPRPKIPLNLPAKVVIFVMLIMGKKYYEIVDPIAKLCMNCATLYFYLDMIMCLSNVFVRSRFGVEVSRPFDEPYLATSLQNFWGRRWNRLVSETLHNAVYQPVRYEVGGPRWMAVVVVFVVSGLMHELLLYYIIRAIPTWEVTWFFVIHGLCVAVEIELKRALGKRWQIHWVVSGPLTMAFLVATAHWLFFPPLLR</sequence>
<evidence type="ECO:0000256" key="7">
    <source>
        <dbReference type="ARBA" id="ARBA00023098"/>
    </source>
</evidence>
<keyword evidence="13" id="KW-1185">Reference proteome</keyword>
<accession>A0AAV6N448</accession>
<comment type="caution">
    <text evidence="12">The sequence shown here is derived from an EMBL/GenBank/DDBJ whole genome shotgun (WGS) entry which is preliminary data.</text>
</comment>
<feature type="transmembrane region" description="Helical" evidence="10">
    <location>
        <begin position="339"/>
        <end position="364"/>
    </location>
</feature>
<evidence type="ECO:0000313" key="12">
    <source>
        <dbReference type="EMBL" id="KAG6592067.1"/>
    </source>
</evidence>
<feature type="transmembrane region" description="Helical" evidence="10">
    <location>
        <begin position="418"/>
        <end position="440"/>
    </location>
</feature>
<comment type="subcellular location">
    <subcellularLocation>
        <location evidence="1">Membrane</location>
        <topology evidence="1">Multi-pass membrane protein</topology>
    </subcellularLocation>
</comment>
<feature type="domain" description="Wax synthase" evidence="11">
    <location>
        <begin position="190"/>
        <end position="269"/>
    </location>
</feature>
<protein>
    <submittedName>
        <fullName evidence="12">Long-chain-alcohol O-fatty-acyltransferase 5</fullName>
    </submittedName>
</protein>
<evidence type="ECO:0000256" key="2">
    <source>
        <dbReference type="ARBA" id="ARBA00005179"/>
    </source>
</evidence>
<evidence type="ECO:0000256" key="8">
    <source>
        <dbReference type="ARBA" id="ARBA00023136"/>
    </source>
</evidence>
<evidence type="ECO:0000256" key="10">
    <source>
        <dbReference type="SAM" id="Phobius"/>
    </source>
</evidence>
<evidence type="ECO:0000256" key="6">
    <source>
        <dbReference type="ARBA" id="ARBA00022989"/>
    </source>
</evidence>
<dbReference type="PANTHER" id="PTHR31595">
    <property type="entry name" value="LONG-CHAIN-ALCOHOL O-FATTY-ACYLTRANSFERASE 3-RELATED"/>
    <property type="match status" value="1"/>
</dbReference>
<evidence type="ECO:0000313" key="13">
    <source>
        <dbReference type="Proteomes" id="UP000685013"/>
    </source>
</evidence>
<dbReference type="InterPro" id="IPR044851">
    <property type="entry name" value="Wax_synthase"/>
</dbReference>
<reference evidence="12 13" key="1">
    <citation type="journal article" date="2021" name="Hortic Res">
        <title>The domestication of Cucurbita argyrosperma as revealed by the genome of its wild relative.</title>
        <authorList>
            <person name="Barrera-Redondo J."/>
            <person name="Sanchez-de la Vega G."/>
            <person name="Aguirre-Liguori J.A."/>
            <person name="Castellanos-Morales G."/>
            <person name="Gutierrez-Guerrero Y.T."/>
            <person name="Aguirre-Dugua X."/>
            <person name="Aguirre-Planter E."/>
            <person name="Tenaillon M.I."/>
            <person name="Lira-Saade R."/>
            <person name="Eguiarte L.E."/>
        </authorList>
    </citation>
    <scope>NUCLEOTIDE SEQUENCE [LARGE SCALE GENOMIC DNA]</scope>
    <source>
        <strain evidence="12">JBR-2021</strain>
    </source>
</reference>
<evidence type="ECO:0000256" key="5">
    <source>
        <dbReference type="ARBA" id="ARBA00022692"/>
    </source>
</evidence>
<evidence type="ECO:0000259" key="11">
    <source>
        <dbReference type="Pfam" id="PF13813"/>
    </source>
</evidence>
<organism evidence="12 13">
    <name type="scientific">Cucurbita argyrosperma subsp. sororia</name>
    <dbReference type="NCBI Taxonomy" id="37648"/>
    <lineage>
        <taxon>Eukaryota</taxon>
        <taxon>Viridiplantae</taxon>
        <taxon>Streptophyta</taxon>
        <taxon>Embryophyta</taxon>
        <taxon>Tracheophyta</taxon>
        <taxon>Spermatophyta</taxon>
        <taxon>Magnoliopsida</taxon>
        <taxon>eudicotyledons</taxon>
        <taxon>Gunneridae</taxon>
        <taxon>Pentapetalae</taxon>
        <taxon>rosids</taxon>
        <taxon>fabids</taxon>
        <taxon>Cucurbitales</taxon>
        <taxon>Cucurbitaceae</taxon>
        <taxon>Cucurbiteae</taxon>
        <taxon>Cucurbita</taxon>
    </lineage>
</organism>
<evidence type="ECO:0000256" key="4">
    <source>
        <dbReference type="ARBA" id="ARBA00022679"/>
    </source>
</evidence>
<comment type="similarity">
    <text evidence="3">Belongs to the wax synthase family.</text>
</comment>
<proteinExistence type="inferred from homology"/>
<feature type="transmembrane region" description="Helical" evidence="10">
    <location>
        <begin position="234"/>
        <end position="256"/>
    </location>
</feature>
<keyword evidence="9" id="KW-0012">Acyltransferase</keyword>
<dbReference type="GO" id="GO:0016020">
    <property type="term" value="C:membrane"/>
    <property type="evidence" value="ECO:0007669"/>
    <property type="project" value="UniProtKB-SubCell"/>
</dbReference>
<dbReference type="GO" id="GO:0006629">
    <property type="term" value="P:lipid metabolic process"/>
    <property type="evidence" value="ECO:0007669"/>
    <property type="project" value="UniProtKB-KW"/>
</dbReference>
<dbReference type="AlphaFoldDB" id="A0AAV6N448"/>
<feature type="transmembrane region" description="Helical" evidence="10">
    <location>
        <begin position="6"/>
        <end position="24"/>
    </location>
</feature>
<name>A0AAV6N448_9ROSI</name>
<feature type="non-terminal residue" evidence="12">
    <location>
        <position position="1"/>
    </location>
</feature>
<evidence type="ECO:0000256" key="9">
    <source>
        <dbReference type="ARBA" id="ARBA00023315"/>
    </source>
</evidence>
<feature type="transmembrane region" description="Helical" evidence="10">
    <location>
        <begin position="477"/>
        <end position="497"/>
    </location>
</feature>
<dbReference type="InterPro" id="IPR032805">
    <property type="entry name" value="Wax_synthase_dom"/>
</dbReference>
<gene>
    <name evidence="12" type="primary">AT5</name>
    <name evidence="12" type="ORF">SDJN03_14413</name>
</gene>
<dbReference type="EMBL" id="JAGKQH010000009">
    <property type="protein sequence ID" value="KAG6592067.1"/>
    <property type="molecule type" value="Genomic_DNA"/>
</dbReference>
<keyword evidence="6 10" id="KW-1133">Transmembrane helix</keyword>